<keyword evidence="1" id="KW-0472">Membrane</keyword>
<protein>
    <submittedName>
        <fullName evidence="2">Uncharacterized protein</fullName>
    </submittedName>
</protein>
<keyword evidence="3" id="KW-1185">Reference proteome</keyword>
<sequence>MARTASVHQILNTVRSTTRTKVALPRSWRHLVTSPFAAAISFHTVRMVSLRGPEAARCNSWIPFFSLFSLLFSPPPPFLNPWLVWLAFLSSLSFLFPFSFFVSCSPPFLAFSSSLWLVFAPLPSDSSPWMYTHHYPLHSPRFDLVPANPGPA</sequence>
<proteinExistence type="predicted"/>
<gene>
    <name evidence="2" type="ORF">P170DRAFT_93102</name>
</gene>
<name>A0A2I2GGB4_9EURO</name>
<dbReference type="RefSeq" id="XP_024707202.1">
    <property type="nucleotide sequence ID" value="XM_024855437.1"/>
</dbReference>
<evidence type="ECO:0000313" key="3">
    <source>
        <dbReference type="Proteomes" id="UP000234275"/>
    </source>
</evidence>
<dbReference type="AlphaFoldDB" id="A0A2I2GGB4"/>
<evidence type="ECO:0000256" key="1">
    <source>
        <dbReference type="SAM" id="Phobius"/>
    </source>
</evidence>
<evidence type="ECO:0000313" key="2">
    <source>
        <dbReference type="EMBL" id="PLB51900.1"/>
    </source>
</evidence>
<accession>A0A2I2GGB4</accession>
<dbReference type="EMBL" id="MSFO01000002">
    <property type="protein sequence ID" value="PLB51900.1"/>
    <property type="molecule type" value="Genomic_DNA"/>
</dbReference>
<dbReference type="GeneID" id="36563144"/>
<keyword evidence="1" id="KW-1133">Transmembrane helix</keyword>
<dbReference type="Proteomes" id="UP000234275">
    <property type="component" value="Unassembled WGS sequence"/>
</dbReference>
<organism evidence="2 3">
    <name type="scientific">Aspergillus steynii IBT 23096</name>
    <dbReference type="NCBI Taxonomy" id="1392250"/>
    <lineage>
        <taxon>Eukaryota</taxon>
        <taxon>Fungi</taxon>
        <taxon>Dikarya</taxon>
        <taxon>Ascomycota</taxon>
        <taxon>Pezizomycotina</taxon>
        <taxon>Eurotiomycetes</taxon>
        <taxon>Eurotiomycetidae</taxon>
        <taxon>Eurotiales</taxon>
        <taxon>Aspergillaceae</taxon>
        <taxon>Aspergillus</taxon>
        <taxon>Aspergillus subgen. Circumdati</taxon>
    </lineage>
</organism>
<comment type="caution">
    <text evidence="2">The sequence shown here is derived from an EMBL/GenBank/DDBJ whole genome shotgun (WGS) entry which is preliminary data.</text>
</comment>
<dbReference type="VEuPathDB" id="FungiDB:P170DRAFT_93102"/>
<feature type="transmembrane region" description="Helical" evidence="1">
    <location>
        <begin position="60"/>
        <end position="76"/>
    </location>
</feature>
<feature type="transmembrane region" description="Helical" evidence="1">
    <location>
        <begin position="82"/>
        <end position="102"/>
    </location>
</feature>
<reference evidence="2 3" key="1">
    <citation type="submission" date="2016-12" db="EMBL/GenBank/DDBJ databases">
        <title>The genomes of Aspergillus section Nigri reveals drivers in fungal speciation.</title>
        <authorList>
            <consortium name="DOE Joint Genome Institute"/>
            <person name="Vesth T.C."/>
            <person name="Nybo J."/>
            <person name="Theobald S."/>
            <person name="Brandl J."/>
            <person name="Frisvad J.C."/>
            <person name="Nielsen K.F."/>
            <person name="Lyhne E.K."/>
            <person name="Kogle M.E."/>
            <person name="Kuo A."/>
            <person name="Riley R."/>
            <person name="Clum A."/>
            <person name="Nolan M."/>
            <person name="Lipzen A."/>
            <person name="Salamov A."/>
            <person name="Henrissat B."/>
            <person name="Wiebenga A."/>
            <person name="De Vries R.P."/>
            <person name="Grigoriev I.V."/>
            <person name="Mortensen U.H."/>
            <person name="Andersen M.R."/>
            <person name="Baker S.E."/>
        </authorList>
    </citation>
    <scope>NUCLEOTIDE SEQUENCE [LARGE SCALE GENOMIC DNA]</scope>
    <source>
        <strain evidence="2 3">IBT 23096</strain>
    </source>
</reference>
<keyword evidence="1" id="KW-0812">Transmembrane</keyword>